<protein>
    <submittedName>
        <fullName evidence="1">Uncharacterized protein</fullName>
    </submittedName>
</protein>
<reference evidence="1" key="1">
    <citation type="submission" date="2023-06" db="EMBL/GenBank/DDBJ databases">
        <title>WGS-Sequencing of Streptomyces ficellus isolate 21 collected from sand in Gara Djebilet Iron Mine in Algeria.</title>
        <authorList>
            <person name="Zegers G.P."/>
            <person name="Gomez A."/>
            <person name="Gueddou A."/>
            <person name="Zahara A.F."/>
            <person name="Worth M."/>
            <person name="Sevigny J.L."/>
            <person name="Tisa L."/>
        </authorList>
    </citation>
    <scope>NUCLEOTIDE SEQUENCE</scope>
    <source>
        <strain evidence="1">AS11</strain>
    </source>
</reference>
<sequence length="56" mass="5511">MAGLPAAARAGLVWTMCLLCVPAHRVRSVNVLAVGVGVHGGAGSIGRCGEGVLEVA</sequence>
<accession>A0ABT7ZA77</accession>
<organism evidence="1 2">
    <name type="scientific">Streptomyces ficellus</name>
    <dbReference type="NCBI Taxonomy" id="1977088"/>
    <lineage>
        <taxon>Bacteria</taxon>
        <taxon>Bacillati</taxon>
        <taxon>Actinomycetota</taxon>
        <taxon>Actinomycetes</taxon>
        <taxon>Kitasatosporales</taxon>
        <taxon>Streptomycetaceae</taxon>
        <taxon>Streptomyces</taxon>
    </lineage>
</organism>
<dbReference type="Proteomes" id="UP001174050">
    <property type="component" value="Unassembled WGS sequence"/>
</dbReference>
<proteinExistence type="predicted"/>
<comment type="caution">
    <text evidence="1">The sequence shown here is derived from an EMBL/GenBank/DDBJ whole genome shotgun (WGS) entry which is preliminary data.</text>
</comment>
<gene>
    <name evidence="1" type="ORF">QWM81_20505</name>
</gene>
<keyword evidence="2" id="KW-1185">Reference proteome</keyword>
<name>A0ABT7ZA77_9ACTN</name>
<evidence type="ECO:0000313" key="2">
    <source>
        <dbReference type="Proteomes" id="UP001174050"/>
    </source>
</evidence>
<evidence type="ECO:0000313" key="1">
    <source>
        <dbReference type="EMBL" id="MDN3296400.1"/>
    </source>
</evidence>
<dbReference type="EMBL" id="JAUEPL010000032">
    <property type="protein sequence ID" value="MDN3296400.1"/>
    <property type="molecule type" value="Genomic_DNA"/>
</dbReference>
<dbReference type="RefSeq" id="WP_290113628.1">
    <property type="nucleotide sequence ID" value="NZ_JAUEPL010000032.1"/>
</dbReference>